<dbReference type="GO" id="GO:0008270">
    <property type="term" value="F:zinc ion binding"/>
    <property type="evidence" value="ECO:0007669"/>
    <property type="project" value="UniProtKB-KW"/>
</dbReference>
<dbReference type="GO" id="GO:0001216">
    <property type="term" value="F:DNA-binding transcription activator activity"/>
    <property type="evidence" value="ECO:0000318"/>
    <property type="project" value="GO_Central"/>
</dbReference>
<dbReference type="EMBL" id="KI630180">
    <property type="protein sequence ID" value="EYU45461.1"/>
    <property type="molecule type" value="Genomic_DNA"/>
</dbReference>
<dbReference type="SUPFAM" id="SSF103612">
    <property type="entry name" value="SBT domain"/>
    <property type="match status" value="1"/>
</dbReference>
<feature type="region of interest" description="Disordered" evidence="5">
    <location>
        <begin position="1"/>
        <end position="24"/>
    </location>
</feature>
<name>A0A022RZP5_ERYGU</name>
<evidence type="ECO:0000256" key="3">
    <source>
        <dbReference type="ARBA" id="ARBA00022833"/>
    </source>
</evidence>
<dbReference type="GO" id="GO:0005634">
    <property type="term" value="C:nucleus"/>
    <property type="evidence" value="ECO:0000318"/>
    <property type="project" value="GO_Central"/>
</dbReference>
<keyword evidence="6" id="KW-1133">Transmembrane helix</keyword>
<evidence type="ECO:0000256" key="1">
    <source>
        <dbReference type="ARBA" id="ARBA00022723"/>
    </source>
</evidence>
<evidence type="ECO:0000256" key="2">
    <source>
        <dbReference type="ARBA" id="ARBA00022771"/>
    </source>
</evidence>
<dbReference type="OrthoDB" id="514967at2759"/>
<evidence type="ECO:0000313" key="9">
    <source>
        <dbReference type="Proteomes" id="UP000030748"/>
    </source>
</evidence>
<dbReference type="STRING" id="4155.A0A022RZP5"/>
<dbReference type="GO" id="GO:0000976">
    <property type="term" value="F:transcription cis-regulatory region binding"/>
    <property type="evidence" value="ECO:0000318"/>
    <property type="project" value="GO_Central"/>
</dbReference>
<feature type="compositionally biased region" description="Basic and acidic residues" evidence="5">
    <location>
        <begin position="1"/>
        <end position="11"/>
    </location>
</feature>
<evidence type="ECO:0000256" key="4">
    <source>
        <dbReference type="PROSITE-ProRule" id="PRU00470"/>
    </source>
</evidence>
<dbReference type="Pfam" id="PF26102">
    <property type="entry name" value="Ig_SPL7"/>
    <property type="match status" value="1"/>
</dbReference>
<keyword evidence="6" id="KW-0472">Membrane</keyword>
<evidence type="ECO:0000256" key="5">
    <source>
        <dbReference type="SAM" id="MobiDB-lite"/>
    </source>
</evidence>
<dbReference type="eggNOG" id="ENOG502QS71">
    <property type="taxonomic scope" value="Eukaryota"/>
</dbReference>
<dbReference type="Gene3D" id="1.25.40.20">
    <property type="entry name" value="Ankyrin repeat-containing domain"/>
    <property type="match status" value="1"/>
</dbReference>
<dbReference type="InterPro" id="IPR036770">
    <property type="entry name" value="Ankyrin_rpt-contain_sf"/>
</dbReference>
<keyword evidence="2 4" id="KW-0863">Zinc-finger</keyword>
<proteinExistence type="predicted"/>
<organism evidence="8 9">
    <name type="scientific">Erythranthe guttata</name>
    <name type="common">Yellow monkey flower</name>
    <name type="synonym">Mimulus guttatus</name>
    <dbReference type="NCBI Taxonomy" id="4155"/>
    <lineage>
        <taxon>Eukaryota</taxon>
        <taxon>Viridiplantae</taxon>
        <taxon>Streptophyta</taxon>
        <taxon>Embryophyta</taxon>
        <taxon>Tracheophyta</taxon>
        <taxon>Spermatophyta</taxon>
        <taxon>Magnoliopsida</taxon>
        <taxon>eudicotyledons</taxon>
        <taxon>Gunneridae</taxon>
        <taxon>Pentapetalae</taxon>
        <taxon>asterids</taxon>
        <taxon>lamiids</taxon>
        <taxon>Lamiales</taxon>
        <taxon>Phrymaceae</taxon>
        <taxon>Erythranthe</taxon>
    </lineage>
</organism>
<keyword evidence="3" id="KW-0862">Zinc</keyword>
<protein>
    <recommendedName>
        <fullName evidence="7">SBP-type domain-containing protein</fullName>
    </recommendedName>
</protein>
<dbReference type="KEGG" id="egt:105960367"/>
<feature type="region of interest" description="Disordered" evidence="5">
    <location>
        <begin position="189"/>
        <end position="211"/>
    </location>
</feature>
<dbReference type="PhylomeDB" id="A0A022RZP5"/>
<dbReference type="AlphaFoldDB" id="A0A022RZP5"/>
<evidence type="ECO:0000313" key="8">
    <source>
        <dbReference type="EMBL" id="EYU45461.1"/>
    </source>
</evidence>
<keyword evidence="1" id="KW-0479">Metal-binding</keyword>
<keyword evidence="6" id="KW-0812">Transmembrane</keyword>
<dbReference type="PROSITE" id="PS51141">
    <property type="entry name" value="ZF_SBP"/>
    <property type="match status" value="1"/>
</dbReference>
<feature type="domain" description="SBP-type" evidence="7">
    <location>
        <begin position="120"/>
        <end position="197"/>
    </location>
</feature>
<evidence type="ECO:0000256" key="6">
    <source>
        <dbReference type="SAM" id="Phobius"/>
    </source>
</evidence>
<feature type="transmembrane region" description="Helical" evidence="6">
    <location>
        <begin position="896"/>
        <end position="914"/>
    </location>
</feature>
<dbReference type="Proteomes" id="UP000030748">
    <property type="component" value="Unassembled WGS sequence"/>
</dbReference>
<sequence length="937" mass="104357">MEKKLGGKRDNPNGQVESDSKASAGWDRKDWTWDGHLFKAVKNGDSNGIISSGSDEVLLGDERELDEHRKCADVNVHVNEEAGGSINLNLGEQVFPLMVDKVEERTRKKTKVSGTPSPSNAVCLVEDCKVDLSNVSEYHRRHKVCDVHSKSTSALVGNAVQRFCQQCSRFHVLVEFDEGKRSCRRRLADHNKRRRRTHVEDAVSPTSTNDVQGSNYSLTTLLNILSNIQASSSDQARDGDLLSNIIRELASLAGSTNPAGLLQNEGTSMGTAVKESTILAGPGVSIPSSIFTQQSTLTDNAQGGFTHNASAPQKNPLLFPKESSNLTKENASDTAVGRVKLNNFDLNNVYDASQDCMEDLHDNLAPEKVGNASTAVPLGLCRDSQRFSRAHNRENLVSSPSQSPSSTSGKIQICTDRIDFKLFGKDPSHIPLVMRKQILDWLSIRPTDMESYIKPGCIILTVYICMDKNAWEELHCNLNRTLKRLLDSSNDSFWRTGWIYTRVRHHATFVYDGQVVLDTPLPLKNHQRCRISSITPVAVSLSKPAHFVVKGFNLSRSTSRLLCALNGEYLVEENCADLRREADSDEEIHQSLSFSCDMPNTVGRGFIEVEEHGVSSSSFFPFIVAEEDVCSEICTVEKIVGASEALEFVHEMGWLLHRKSLMFRLGGSSKDVDRFPLKRFRWLIEFAMEHEWCAVVKKLLSIMFDGSVDAGKHSSIEVALMDIGLLHQAVGKKKSRSMVKFLLEHKEKLIVEEGGYLFRPDRVGPGGLTPLHVAASLDSCEDVLDALTEDPLSMGIEAWKNARDSTGLTPHDYACLRGHYSYIDLVERKKAQGRKEEYVVVDIPAAAGKLEEKKVKCMETEKKYNYNYCRECEKQKIIIRKGYGNASSSVRIYRPAMLSMVAIAAVCVCAALLFKSSPHVMFSLRPFSWEHLKFGSQ</sequence>
<dbReference type="InterPro" id="IPR004333">
    <property type="entry name" value="SBP_dom"/>
</dbReference>
<dbReference type="InterPro" id="IPR044817">
    <property type="entry name" value="SBP-like"/>
</dbReference>
<dbReference type="PANTHER" id="PTHR31251">
    <property type="entry name" value="SQUAMOSA PROMOTER-BINDING-LIKE PROTEIN 4"/>
    <property type="match status" value="1"/>
</dbReference>
<keyword evidence="9" id="KW-1185">Reference proteome</keyword>
<dbReference type="PANTHER" id="PTHR31251:SF86">
    <property type="entry name" value="SQUAMOSA PROMOTER-BINDING-LIKE PROTEIN 1"/>
    <property type="match status" value="1"/>
</dbReference>
<gene>
    <name evidence="8" type="ORF">MIMGU_mgv1a000941mg</name>
</gene>
<dbReference type="Gene3D" id="4.10.1100.10">
    <property type="entry name" value="Transcription factor, SBP-box domain"/>
    <property type="match status" value="1"/>
</dbReference>
<dbReference type="SUPFAM" id="SSF48403">
    <property type="entry name" value="Ankyrin repeat"/>
    <property type="match status" value="1"/>
</dbReference>
<accession>A0A022RZP5</accession>
<reference evidence="8 9" key="1">
    <citation type="journal article" date="2013" name="Proc. Natl. Acad. Sci. U.S.A.">
        <title>Fine-scale variation in meiotic recombination in Mimulus inferred from population shotgun sequencing.</title>
        <authorList>
            <person name="Hellsten U."/>
            <person name="Wright K.M."/>
            <person name="Jenkins J."/>
            <person name="Shu S."/>
            <person name="Yuan Y."/>
            <person name="Wessler S.R."/>
            <person name="Schmutz J."/>
            <person name="Willis J.H."/>
            <person name="Rokhsar D.S."/>
        </authorList>
    </citation>
    <scope>NUCLEOTIDE SEQUENCE [LARGE SCALE GENOMIC DNA]</scope>
    <source>
        <strain evidence="9">cv. DUN x IM62</strain>
    </source>
</reference>
<evidence type="ECO:0000259" key="7">
    <source>
        <dbReference type="PROSITE" id="PS51141"/>
    </source>
</evidence>
<dbReference type="Pfam" id="PF03110">
    <property type="entry name" value="SBP"/>
    <property type="match status" value="1"/>
</dbReference>
<dbReference type="InterPro" id="IPR036893">
    <property type="entry name" value="SBP_sf"/>
</dbReference>